<keyword evidence="2" id="KW-1185">Reference proteome</keyword>
<sequence>MDEDAGAIFGLSVMGAASYCAGNASNLSVETMQSMRAAAEHHGSVLVRPGKQAGTICLVNGDTLDNKVCIVCLEDMPESDRWAVKHLGADDAHFGVHKACGEQLGGRCPACREPTSGLIDMKVGTRVFVTSNDADQPEPTSSALSL</sequence>
<dbReference type="AlphaFoldDB" id="A0A836B1M8"/>
<comment type="caution">
    <text evidence="1">The sequence shown here is derived from an EMBL/GenBank/DDBJ whole genome shotgun (WGS) entry which is preliminary data.</text>
</comment>
<dbReference type="Gene3D" id="3.30.40.10">
    <property type="entry name" value="Zinc/RING finger domain, C3HC4 (zinc finger)"/>
    <property type="match status" value="1"/>
</dbReference>
<organism evidence="1 2">
    <name type="scientific">Chlamydomonas schloesseri</name>
    <dbReference type="NCBI Taxonomy" id="2026947"/>
    <lineage>
        <taxon>Eukaryota</taxon>
        <taxon>Viridiplantae</taxon>
        <taxon>Chlorophyta</taxon>
        <taxon>core chlorophytes</taxon>
        <taxon>Chlorophyceae</taxon>
        <taxon>CS clade</taxon>
        <taxon>Chlamydomonadales</taxon>
        <taxon>Chlamydomonadaceae</taxon>
        <taxon>Chlamydomonas</taxon>
    </lineage>
</organism>
<proteinExistence type="predicted"/>
<evidence type="ECO:0000313" key="2">
    <source>
        <dbReference type="Proteomes" id="UP000613740"/>
    </source>
</evidence>
<gene>
    <name evidence="1" type="ORF">HYH02_008880</name>
</gene>
<dbReference type="InterPro" id="IPR013083">
    <property type="entry name" value="Znf_RING/FYVE/PHD"/>
</dbReference>
<dbReference type="EMBL" id="JAEHOD010000028">
    <property type="protein sequence ID" value="KAG2445011.1"/>
    <property type="molecule type" value="Genomic_DNA"/>
</dbReference>
<accession>A0A836B1M8</accession>
<protein>
    <submittedName>
        <fullName evidence="1">Uncharacterized protein</fullName>
    </submittedName>
</protein>
<reference evidence="1" key="1">
    <citation type="journal article" date="2020" name="bioRxiv">
        <title>Comparative genomics of Chlamydomonas.</title>
        <authorList>
            <person name="Craig R.J."/>
            <person name="Hasan A.R."/>
            <person name="Ness R.W."/>
            <person name="Keightley P.D."/>
        </authorList>
    </citation>
    <scope>NUCLEOTIDE SEQUENCE</scope>
    <source>
        <strain evidence="1">CCAP 11/173</strain>
    </source>
</reference>
<evidence type="ECO:0000313" key="1">
    <source>
        <dbReference type="EMBL" id="KAG2445011.1"/>
    </source>
</evidence>
<dbReference type="Proteomes" id="UP000613740">
    <property type="component" value="Unassembled WGS sequence"/>
</dbReference>
<name>A0A836B1M8_9CHLO</name>